<dbReference type="EMBL" id="JAPTGB010000002">
    <property type="protein sequence ID" value="MCZ0859811.1"/>
    <property type="molecule type" value="Genomic_DNA"/>
</dbReference>
<dbReference type="Proteomes" id="UP001141422">
    <property type="component" value="Unassembled WGS sequence"/>
</dbReference>
<keyword evidence="1" id="KW-0472">Membrane</keyword>
<keyword evidence="3" id="KW-1185">Reference proteome</keyword>
<evidence type="ECO:0000313" key="3">
    <source>
        <dbReference type="Proteomes" id="UP001141422"/>
    </source>
</evidence>
<keyword evidence="1" id="KW-1133">Transmembrane helix</keyword>
<comment type="caution">
    <text evidence="2">The sequence shown here is derived from an EMBL/GenBank/DDBJ whole genome shotgun (WGS) entry which is preliminary data.</text>
</comment>
<accession>A0ABT4IDJ4</accession>
<dbReference type="RefSeq" id="WP_268924031.1">
    <property type="nucleotide sequence ID" value="NZ_JAPTGB010000002.1"/>
</dbReference>
<proteinExistence type="predicted"/>
<reference evidence="2" key="1">
    <citation type="submission" date="2022-12" db="EMBL/GenBank/DDBJ databases">
        <title>Isolation and characterisation of novel Methanocorpusculum spp. from native Australian herbivores indicates the genus is ancestrally host-associated.</title>
        <authorList>
            <person name="Volmer J.G."/>
            <person name="Soo R.M."/>
            <person name="Evans P.N."/>
            <person name="Hoedt E.C."/>
            <person name="Astorga Alsina A.L."/>
            <person name="Woodcroft B.J."/>
            <person name="Tyson G.W."/>
            <person name="Hugenholtz P."/>
            <person name="Morrison M."/>
        </authorList>
    </citation>
    <scope>NUCLEOTIDE SEQUENCE</scope>
    <source>
        <strain evidence="2">MG</strain>
    </source>
</reference>
<organism evidence="2 3">
    <name type="scientific">Methanocorpusculum petauri</name>
    <dbReference type="NCBI Taxonomy" id="3002863"/>
    <lineage>
        <taxon>Archaea</taxon>
        <taxon>Methanobacteriati</taxon>
        <taxon>Methanobacteriota</taxon>
        <taxon>Stenosarchaea group</taxon>
        <taxon>Methanomicrobia</taxon>
        <taxon>Methanomicrobiales</taxon>
        <taxon>Methanocorpusculaceae</taxon>
        <taxon>Methanocorpusculum</taxon>
    </lineage>
</organism>
<evidence type="ECO:0000256" key="1">
    <source>
        <dbReference type="SAM" id="Phobius"/>
    </source>
</evidence>
<feature type="transmembrane region" description="Helical" evidence="1">
    <location>
        <begin position="14"/>
        <end position="31"/>
    </location>
</feature>
<name>A0ABT4IDJ4_9EURY</name>
<keyword evidence="1" id="KW-0812">Transmembrane</keyword>
<protein>
    <submittedName>
        <fullName evidence="2">DUF6110 family protein</fullName>
    </submittedName>
</protein>
<evidence type="ECO:0000313" key="2">
    <source>
        <dbReference type="EMBL" id="MCZ0859811.1"/>
    </source>
</evidence>
<gene>
    <name evidence="2" type="ORF">O0S10_01050</name>
</gene>
<sequence>MVQIQDIMKDQKTWLFLGGVAVGAAAVTILGSKAARDLAIAGLAQGMKMRDDAEAALSSIKEEAEDAYVQKFRTLAGDDDGKCPPAEIEVKKIEM</sequence>